<proteinExistence type="predicted"/>
<evidence type="ECO:0000256" key="2">
    <source>
        <dbReference type="ARBA" id="ARBA00023239"/>
    </source>
</evidence>
<accession>A0A6J5BSS9</accession>
<sequence length="342" mass="37618">MKHIAMVLLLLFSLSAKAQSGMHCPSYPPVLNVSGPEFYSDARGSKVDPSKEAELDKDRKPINDFLSYETQSLDGAPSWSKLTGLSPACANLLLEKWAAADAMSTTVDANGNYSREGGVDKGEFTRGMVMLAIKLKSQGLDLGPDVAPWLGRLVNGKIEGDRKHLAEGNREGNLYYEDGATAAGYALLTRNENANAFQNEVWRYFLASVHDDGYLDSELSRGSRALIYHDRALSMLLSLREIRKSLHIPDTAEDRARLKSLSDLVGRAICDPQEMAARAHVPSEEPMGDWGYRVQQAYGADLMNEDWQTCGIKTTNLIDLNGGGDLIKMHQVLLSFSNSMTK</sequence>
<evidence type="ECO:0000256" key="1">
    <source>
        <dbReference type="ARBA" id="ARBA00022729"/>
    </source>
</evidence>
<dbReference type="GeneID" id="97043218"/>
<gene>
    <name evidence="5" type="ORF">LMG24238_04610</name>
</gene>
<keyword evidence="2" id="KW-0456">Lyase</keyword>
<dbReference type="InterPro" id="IPR008929">
    <property type="entry name" value="Chondroitin_lyas"/>
</dbReference>
<dbReference type="EMBL" id="CADIKC010000006">
    <property type="protein sequence ID" value="CAB3717216.1"/>
    <property type="molecule type" value="Genomic_DNA"/>
</dbReference>
<evidence type="ECO:0000256" key="3">
    <source>
        <dbReference type="SAM" id="SignalP"/>
    </source>
</evidence>
<keyword evidence="6" id="KW-1185">Reference proteome</keyword>
<dbReference type="Gene3D" id="1.50.10.100">
    <property type="entry name" value="Chondroitin AC/alginate lyase"/>
    <property type="match status" value="1"/>
</dbReference>
<feature type="chain" id="PRO_5026754404" description="Alginate lyase domain-containing protein" evidence="3">
    <location>
        <begin position="19"/>
        <end position="342"/>
    </location>
</feature>
<evidence type="ECO:0000313" key="6">
    <source>
        <dbReference type="Proteomes" id="UP000494255"/>
    </source>
</evidence>
<evidence type="ECO:0000259" key="4">
    <source>
        <dbReference type="Pfam" id="PF05426"/>
    </source>
</evidence>
<dbReference type="GO" id="GO:0016829">
    <property type="term" value="F:lyase activity"/>
    <property type="evidence" value="ECO:0007669"/>
    <property type="project" value="UniProtKB-KW"/>
</dbReference>
<reference evidence="5 6" key="1">
    <citation type="submission" date="2020-04" db="EMBL/GenBank/DDBJ databases">
        <authorList>
            <person name="De Canck E."/>
        </authorList>
    </citation>
    <scope>NUCLEOTIDE SEQUENCE [LARGE SCALE GENOMIC DNA]</scope>
    <source>
        <strain evidence="5 6">LMG 24238</strain>
    </source>
</reference>
<dbReference type="SUPFAM" id="SSF48230">
    <property type="entry name" value="Chondroitin AC/alginate lyase"/>
    <property type="match status" value="1"/>
</dbReference>
<dbReference type="AlphaFoldDB" id="A0A6J5BSS9"/>
<feature type="signal peptide" evidence="3">
    <location>
        <begin position="1"/>
        <end position="18"/>
    </location>
</feature>
<dbReference type="InterPro" id="IPR008397">
    <property type="entry name" value="Alginate_lyase_dom"/>
</dbReference>
<dbReference type="Pfam" id="PF05426">
    <property type="entry name" value="Alginate_lyase"/>
    <property type="match status" value="1"/>
</dbReference>
<organism evidence="5 6">
    <name type="scientific">Paraburkholderia sediminicola</name>
    <dbReference type="NCBI Taxonomy" id="458836"/>
    <lineage>
        <taxon>Bacteria</taxon>
        <taxon>Pseudomonadati</taxon>
        <taxon>Pseudomonadota</taxon>
        <taxon>Betaproteobacteria</taxon>
        <taxon>Burkholderiales</taxon>
        <taxon>Burkholderiaceae</taxon>
        <taxon>Paraburkholderia</taxon>
    </lineage>
</organism>
<protein>
    <recommendedName>
        <fullName evidence="4">Alginate lyase domain-containing protein</fullName>
    </recommendedName>
</protein>
<dbReference type="Proteomes" id="UP000494255">
    <property type="component" value="Unassembled WGS sequence"/>
</dbReference>
<keyword evidence="1 3" id="KW-0732">Signal</keyword>
<evidence type="ECO:0000313" key="5">
    <source>
        <dbReference type="EMBL" id="CAB3717216.1"/>
    </source>
</evidence>
<dbReference type="GO" id="GO:0042597">
    <property type="term" value="C:periplasmic space"/>
    <property type="evidence" value="ECO:0007669"/>
    <property type="project" value="InterPro"/>
</dbReference>
<dbReference type="RefSeq" id="WP_175052490.1">
    <property type="nucleotide sequence ID" value="NZ_CADIKC010000006.1"/>
</dbReference>
<name>A0A6J5BSS9_9BURK</name>
<feature type="domain" description="Alginate lyase" evidence="4">
    <location>
        <begin position="89"/>
        <end position="274"/>
    </location>
</feature>